<dbReference type="AlphaFoldDB" id="A0A7S3WJ22"/>
<dbReference type="InterPro" id="IPR016024">
    <property type="entry name" value="ARM-type_fold"/>
</dbReference>
<feature type="compositionally biased region" description="Basic and acidic residues" evidence="3">
    <location>
        <begin position="384"/>
        <end position="410"/>
    </location>
</feature>
<reference evidence="4" key="1">
    <citation type="submission" date="2021-01" db="EMBL/GenBank/DDBJ databases">
        <authorList>
            <person name="Corre E."/>
            <person name="Pelletier E."/>
            <person name="Niang G."/>
            <person name="Scheremetjew M."/>
            <person name="Finn R."/>
            <person name="Kale V."/>
            <person name="Holt S."/>
            <person name="Cochrane G."/>
            <person name="Meng A."/>
            <person name="Brown T."/>
            <person name="Cohen L."/>
        </authorList>
    </citation>
    <scope>NUCLEOTIDE SEQUENCE</scope>
    <source>
        <strain evidence="4">379</strain>
    </source>
</reference>
<name>A0A7S3WJ22_EMIHU</name>
<dbReference type="PANTHER" id="PTHR22895:SF0">
    <property type="entry name" value="ARMADILLO REPEAT-CONTAINING PROTEIN 6"/>
    <property type="match status" value="1"/>
</dbReference>
<organism evidence="4">
    <name type="scientific">Emiliania huxleyi</name>
    <name type="common">Coccolithophore</name>
    <name type="synonym">Pontosphaera huxleyi</name>
    <dbReference type="NCBI Taxonomy" id="2903"/>
    <lineage>
        <taxon>Eukaryota</taxon>
        <taxon>Haptista</taxon>
        <taxon>Haptophyta</taxon>
        <taxon>Prymnesiophyceae</taxon>
        <taxon>Isochrysidales</taxon>
        <taxon>Noelaerhabdaceae</taxon>
        <taxon>Emiliania</taxon>
    </lineage>
</organism>
<dbReference type="SMART" id="SM00185">
    <property type="entry name" value="ARM"/>
    <property type="match status" value="7"/>
</dbReference>
<keyword evidence="1" id="KW-0677">Repeat</keyword>
<dbReference type="PROSITE" id="PS50176">
    <property type="entry name" value="ARM_REPEAT"/>
    <property type="match status" value="1"/>
</dbReference>
<dbReference type="EMBL" id="HBIR01031627">
    <property type="protein sequence ID" value="CAE0560997.1"/>
    <property type="molecule type" value="Transcribed_RNA"/>
</dbReference>
<feature type="region of interest" description="Disordered" evidence="3">
    <location>
        <begin position="383"/>
        <end position="424"/>
    </location>
</feature>
<dbReference type="InterPro" id="IPR000225">
    <property type="entry name" value="Armadillo"/>
</dbReference>
<evidence type="ECO:0000256" key="1">
    <source>
        <dbReference type="ARBA" id="ARBA00022737"/>
    </source>
</evidence>
<evidence type="ECO:0000256" key="3">
    <source>
        <dbReference type="SAM" id="MobiDB-lite"/>
    </source>
</evidence>
<dbReference type="SUPFAM" id="SSF56399">
    <property type="entry name" value="ADP-ribosylation"/>
    <property type="match status" value="1"/>
</dbReference>
<gene>
    <name evidence="4" type="ORF">EHUX00137_LOCUS24530</name>
</gene>
<evidence type="ECO:0000313" key="4">
    <source>
        <dbReference type="EMBL" id="CAE0560997.1"/>
    </source>
</evidence>
<evidence type="ECO:0000256" key="2">
    <source>
        <dbReference type="PROSITE-ProRule" id="PRU00259"/>
    </source>
</evidence>
<protein>
    <recommendedName>
        <fullName evidence="5">PARP catalytic domain-containing protein</fullName>
    </recommendedName>
</protein>
<proteinExistence type="predicted"/>
<evidence type="ECO:0008006" key="5">
    <source>
        <dbReference type="Google" id="ProtNLM"/>
    </source>
</evidence>
<dbReference type="PANTHER" id="PTHR22895">
    <property type="entry name" value="ARMADILLO REPEAT-CONTAINING PROTEIN 6"/>
    <property type="match status" value="1"/>
</dbReference>
<dbReference type="Gene3D" id="3.90.228.10">
    <property type="match status" value="1"/>
</dbReference>
<accession>A0A7S3WJ22</accession>
<dbReference type="InterPro" id="IPR011989">
    <property type="entry name" value="ARM-like"/>
</dbReference>
<dbReference type="Gene3D" id="1.25.10.10">
    <property type="entry name" value="Leucine-rich Repeat Variant"/>
    <property type="match status" value="2"/>
</dbReference>
<dbReference type="SUPFAM" id="SSF48371">
    <property type="entry name" value="ARM repeat"/>
    <property type="match status" value="1"/>
</dbReference>
<feature type="compositionally biased region" description="Low complexity" evidence="3">
    <location>
        <begin position="411"/>
        <end position="424"/>
    </location>
</feature>
<sequence length="768" mass="79227">MAAGDDPCPQAVVGAGGAEAVVTAMASHTADVELQRLCCGALRNMAGGDDTYTQEGCGALQNMAGGSNVCIQAVVDAGALGAALAAMGGHAADAEVQRVGCGTLQNIADSGACNQAVVDTGGVVNAGGAAAVVAAMGRHIADLKLQRSGCGAQQNMALGSDACKQAVVDADGAAAVVAAMGRHAADVELQRCGPATVVASMGGHATDVQLQRDGCGALQNMAAGSDACKQAVVDAGGATAVAAAMGGHAADVELQRAGCGALQNMAAGSDARKQAVVDAGGAAAVVAAMGGHAADEEVQRAGCGALQNMAAGSDACKRAIVGAGGLAALVAAGTAHPPCHAPVSVAVRHLLGDLGAFAPAAPAPPPPPPSAAVVPLPTAAELAEAERARQRAEQRAQQEQAQREEAEQRARASQQGQHGLQQQLTAAQQTLARLQAENAQLRAASQSARTSAIDRLVDTVDSSSLAGGTVLSVAAGPLAHFNSQYQSVRRRCYSGLDIWPAVAPPSPFGVEVTMLRRLWAEGGRGRRAGPIQETLPMGFTLTRIEAIDVPASDRHAFYNLVEQMDSRRSSGAIPGPFNPVYPGGDRTGEKAAVFAQLRARFLPRDKLQNQNIMLALHGCSHEVSDSVCRDGFAVVPYRDEPWFGRGLYLTTYAEYACRYATGEFKEQRNPPNSAGEHVLIAAFVAPGMVYPVSRKPDYTRPSNLTSSSKLKDRALQPQFNSHYAFVSAAHNYECMDGARDGTVMDYDELVCEIPQQALPAYRLYFRAP</sequence>
<feature type="repeat" description="ARM" evidence="2">
    <location>
        <begin position="280"/>
        <end position="325"/>
    </location>
</feature>